<keyword evidence="4" id="KW-1185">Reference proteome</keyword>
<dbReference type="Proteomes" id="UP000001491">
    <property type="component" value="Chromosome"/>
</dbReference>
<organism evidence="3 4">
    <name type="scientific">Mesomycoplasma conjunctivae (strain ATCC 25834 / NCTC 10147 / HRC/581)</name>
    <name type="common">Mycoplasma conjunctivae</name>
    <dbReference type="NCBI Taxonomy" id="572263"/>
    <lineage>
        <taxon>Bacteria</taxon>
        <taxon>Bacillati</taxon>
        <taxon>Mycoplasmatota</taxon>
        <taxon>Mycoplasmoidales</taxon>
        <taxon>Metamycoplasmataceae</taxon>
        <taxon>Mesomycoplasma</taxon>
    </lineage>
</organism>
<feature type="compositionally biased region" description="Basic and acidic residues" evidence="1">
    <location>
        <begin position="222"/>
        <end position="236"/>
    </location>
</feature>
<protein>
    <submittedName>
        <fullName evidence="3">Uncharacterized protein</fullName>
    </submittedName>
</protein>
<name>C5J643_MESCH</name>
<feature type="region of interest" description="Disordered" evidence="1">
    <location>
        <begin position="52"/>
        <end position="112"/>
    </location>
</feature>
<keyword evidence="2" id="KW-0472">Membrane</keyword>
<feature type="compositionally biased region" description="Polar residues" evidence="1">
    <location>
        <begin position="68"/>
        <end position="77"/>
    </location>
</feature>
<proteinExistence type="predicted"/>
<reference evidence="4" key="1">
    <citation type="journal article" date="2009" name="BMC Bioinformatics">
        <title>The Mycoplasma conjunctivae genome sequencing, annotation and analysis.</title>
        <authorList>
            <person name="Calderon-Copete S.P."/>
            <person name="Wigger G."/>
            <person name="Wunderlin C."/>
            <person name="Schmidheini T."/>
            <person name="Frey J."/>
            <person name="Quail M.A."/>
            <person name="Falquet L."/>
        </authorList>
    </citation>
    <scope>NUCLEOTIDE SEQUENCE [LARGE SCALE GENOMIC DNA]</scope>
    <source>
        <strain evidence="4">ATCC 25834 / NCTC 10147 / HRC/581</strain>
    </source>
</reference>
<evidence type="ECO:0000313" key="3">
    <source>
        <dbReference type="EMBL" id="CAT04935.1"/>
    </source>
</evidence>
<accession>C5J643</accession>
<dbReference type="KEGG" id="mco:MCJ_002440"/>
<feature type="compositionally biased region" description="Basic residues" evidence="1">
    <location>
        <begin position="206"/>
        <end position="221"/>
    </location>
</feature>
<evidence type="ECO:0000256" key="2">
    <source>
        <dbReference type="SAM" id="Phobius"/>
    </source>
</evidence>
<evidence type="ECO:0000256" key="1">
    <source>
        <dbReference type="SAM" id="MobiDB-lite"/>
    </source>
</evidence>
<dbReference type="AlphaFoldDB" id="C5J643"/>
<feature type="transmembrane region" description="Helical" evidence="2">
    <location>
        <begin position="7"/>
        <end position="26"/>
    </location>
</feature>
<dbReference type="EMBL" id="FM864216">
    <property type="protein sequence ID" value="CAT04935.1"/>
    <property type="molecule type" value="Genomic_DNA"/>
</dbReference>
<feature type="compositionally biased region" description="Basic and acidic residues" evidence="1">
    <location>
        <begin position="83"/>
        <end position="112"/>
    </location>
</feature>
<feature type="region of interest" description="Disordered" evidence="1">
    <location>
        <begin position="163"/>
        <end position="244"/>
    </location>
</feature>
<keyword evidence="2" id="KW-1133">Transmembrane helix</keyword>
<dbReference type="HOGENOM" id="CLU_876663_0_0_14"/>
<keyword evidence="2" id="KW-0812">Transmembrane</keyword>
<feature type="compositionally biased region" description="Basic residues" evidence="1">
    <location>
        <begin position="184"/>
        <end position="193"/>
    </location>
</feature>
<feature type="compositionally biased region" description="Polar residues" evidence="1">
    <location>
        <begin position="163"/>
        <end position="183"/>
    </location>
</feature>
<sequence length="317" mass="36344">MKRKLKLISAILGGTIALGLGLFFGIQKSNIAARKLVEHKSTSLIQATNFQEAEQEGTNQESKDPQVDQPTKPQVESTNQQESKNKQEKQTEDAKSVDSKEAPKAKVETANERLDRELRERLFTNTLSFYGFKSQEELYPIFFDKESLPVGYLGEKTLEWSYTPSEDSKSTQYAQTDTTQTLRKSPRIAKKQKQQQEANKEEEKKKQKKKKAKGTTKKSKTKKDNQNETKSKERKNSGRKVAWESTIDIEDLKTSVKQWVTEVGGKTTKKKLAKQISDKYKVSGKDGERNLELLRRKGEHQIIKWNNTKGIWEILTQ</sequence>
<gene>
    <name evidence="3" type="ordered locus">MCJ_002440</name>
</gene>
<evidence type="ECO:0000313" key="4">
    <source>
        <dbReference type="Proteomes" id="UP000001491"/>
    </source>
</evidence>